<sequence>MDERTLNAADSASSELSTGLAPDFSVRGQAPFLFRALPLLRTETHDRSFSDSS</sequence>
<dbReference type="STRING" id="888050.HMPREF9004_1648"/>
<dbReference type="Proteomes" id="UP000013015">
    <property type="component" value="Unassembled WGS sequence"/>
</dbReference>
<feature type="compositionally biased region" description="Polar residues" evidence="1">
    <location>
        <begin position="8"/>
        <end position="17"/>
    </location>
</feature>
<evidence type="ECO:0000313" key="2">
    <source>
        <dbReference type="EMBL" id="ENO17738.1"/>
    </source>
</evidence>
<dbReference type="AlphaFoldDB" id="N6X9D4"/>
<evidence type="ECO:0000256" key="1">
    <source>
        <dbReference type="SAM" id="MobiDB-lite"/>
    </source>
</evidence>
<reference evidence="2 3" key="1">
    <citation type="submission" date="2013-03" db="EMBL/GenBank/DDBJ databases">
        <title>Reference genome for the Human Microbiome Project.</title>
        <authorList>
            <person name="Aqrawi P."/>
            <person name="Ayvaz T."/>
            <person name="Bess C."/>
            <person name="Blankenburg K."/>
            <person name="Coyle M."/>
            <person name="Deng J."/>
            <person name="Forbes L."/>
            <person name="Fowler G."/>
            <person name="Francisco L."/>
            <person name="Fu Q."/>
            <person name="Gibbs R."/>
            <person name="Gross S."/>
            <person name="Gubbala S."/>
            <person name="Hale W."/>
            <person name="Hemphill L."/>
            <person name="Highlander S."/>
            <person name="Hirani K."/>
            <person name="Jackson L."/>
            <person name="Jakkamsetti A."/>
            <person name="Javaid M."/>
            <person name="Jayaseelan J.C."/>
            <person name="Jiang H."/>
            <person name="Joshi V."/>
            <person name="Korchina V."/>
            <person name="Kovar C."/>
            <person name="Lara F."/>
            <person name="Lee S."/>
            <person name="Liu Y."/>
            <person name="Mata R."/>
            <person name="Mathew T."/>
            <person name="Munidasa M."/>
            <person name="Muzny D."/>
            <person name="Nazareth L."/>
            <person name="Ngo R."/>
            <person name="Nguyen L."/>
            <person name="Nguyen N."/>
            <person name="Okwuonu G."/>
            <person name="Ongeri F."/>
            <person name="Palculict T."/>
            <person name="Patil S."/>
            <person name="Petrosino J."/>
            <person name="Pham C."/>
            <person name="Pham P."/>
            <person name="Pu L.-L."/>
            <person name="Qin X."/>
            <person name="Qu J."/>
            <person name="Reid J."/>
            <person name="Ross M."/>
            <person name="Ruth R."/>
            <person name="Saada N."/>
            <person name="San Lucas F."/>
            <person name="Santibanez J."/>
            <person name="Shang Y."/>
            <person name="Simmons D."/>
            <person name="Song X.-Z."/>
            <person name="Tang L.-Y."/>
            <person name="Thornton R."/>
            <person name="Warren J."/>
            <person name="Weissenberger G."/>
            <person name="Wilczek-Boney K."/>
            <person name="Worley K."/>
            <person name="Youmans B."/>
            <person name="Zhang J."/>
            <person name="Zhang L."/>
            <person name="Zhao Z."/>
            <person name="Zhou C."/>
            <person name="Zhu D."/>
            <person name="Zhu Y."/>
        </authorList>
    </citation>
    <scope>NUCLEOTIDE SEQUENCE [LARGE SCALE GENOMIC DNA]</scope>
    <source>
        <strain evidence="2 3">F0333</strain>
    </source>
</reference>
<name>N6X9D4_9ACTO</name>
<protein>
    <submittedName>
        <fullName evidence="2">Urease accessory protein UreF</fullName>
    </submittedName>
</protein>
<keyword evidence="3" id="KW-1185">Reference proteome</keyword>
<accession>N6X9D4</accession>
<dbReference type="HOGENOM" id="CLU_3057570_0_0_11"/>
<gene>
    <name evidence="2" type="primary">ureF</name>
    <name evidence="2" type="ORF">HMPREF9004_1648</name>
</gene>
<evidence type="ECO:0000313" key="3">
    <source>
        <dbReference type="Proteomes" id="UP000013015"/>
    </source>
</evidence>
<dbReference type="EMBL" id="AQHZ01000024">
    <property type="protein sequence ID" value="ENO17738.1"/>
    <property type="molecule type" value="Genomic_DNA"/>
</dbReference>
<proteinExistence type="predicted"/>
<comment type="caution">
    <text evidence="2">The sequence shown here is derived from an EMBL/GenBank/DDBJ whole genome shotgun (WGS) entry which is preliminary data.</text>
</comment>
<feature type="region of interest" description="Disordered" evidence="1">
    <location>
        <begin position="1"/>
        <end position="23"/>
    </location>
</feature>
<organism evidence="2 3">
    <name type="scientific">Schaalia cardiffensis F0333</name>
    <dbReference type="NCBI Taxonomy" id="888050"/>
    <lineage>
        <taxon>Bacteria</taxon>
        <taxon>Bacillati</taxon>
        <taxon>Actinomycetota</taxon>
        <taxon>Actinomycetes</taxon>
        <taxon>Actinomycetales</taxon>
        <taxon>Actinomycetaceae</taxon>
        <taxon>Schaalia</taxon>
    </lineage>
</organism>